<comment type="similarity">
    <text evidence="1">Belongs to the CFA/CMAS family.</text>
</comment>
<evidence type="ECO:0000313" key="8">
    <source>
        <dbReference type="Proteomes" id="UP000029033"/>
    </source>
</evidence>
<dbReference type="AlphaFoldDB" id="A0A087DIP8"/>
<dbReference type="Proteomes" id="UP000029033">
    <property type="component" value="Unassembled WGS sequence"/>
</dbReference>
<evidence type="ECO:0000256" key="6">
    <source>
        <dbReference type="PIRSR" id="PIRSR003085-1"/>
    </source>
</evidence>
<dbReference type="GO" id="GO:0032259">
    <property type="term" value="P:methylation"/>
    <property type="evidence" value="ECO:0007669"/>
    <property type="project" value="UniProtKB-KW"/>
</dbReference>
<dbReference type="GO" id="GO:0008825">
    <property type="term" value="F:cyclopropane-fatty-acyl-phospholipid synthase activity"/>
    <property type="evidence" value="ECO:0007669"/>
    <property type="project" value="UniProtKB-EC"/>
</dbReference>
<dbReference type="Gene3D" id="3.40.50.150">
    <property type="entry name" value="Vaccinia Virus protein VP39"/>
    <property type="match status" value="1"/>
</dbReference>
<keyword evidence="2 7" id="KW-0489">Methyltransferase</keyword>
<dbReference type="eggNOG" id="COG2230">
    <property type="taxonomic scope" value="Bacteria"/>
</dbReference>
<evidence type="ECO:0000256" key="3">
    <source>
        <dbReference type="ARBA" id="ARBA00022679"/>
    </source>
</evidence>
<proteinExistence type="inferred from homology"/>
<gene>
    <name evidence="7" type="ORF">BSCA_1362</name>
</gene>
<evidence type="ECO:0000256" key="5">
    <source>
        <dbReference type="ARBA" id="ARBA00023098"/>
    </source>
</evidence>
<evidence type="ECO:0000256" key="1">
    <source>
        <dbReference type="ARBA" id="ARBA00010815"/>
    </source>
</evidence>
<dbReference type="CDD" id="cd02440">
    <property type="entry name" value="AdoMet_MTases"/>
    <property type="match status" value="1"/>
</dbReference>
<dbReference type="InterPro" id="IPR029063">
    <property type="entry name" value="SAM-dependent_MTases_sf"/>
</dbReference>
<dbReference type="EMBL" id="JGZO01000003">
    <property type="protein sequence ID" value="KFI95398.1"/>
    <property type="molecule type" value="Genomic_DNA"/>
</dbReference>
<dbReference type="InterPro" id="IPR050723">
    <property type="entry name" value="CFA/CMAS"/>
</dbReference>
<keyword evidence="8" id="KW-1185">Reference proteome</keyword>
<dbReference type="InterPro" id="IPR003333">
    <property type="entry name" value="CMAS"/>
</dbReference>
<dbReference type="Pfam" id="PF02353">
    <property type="entry name" value="CMAS"/>
    <property type="match status" value="1"/>
</dbReference>
<dbReference type="GO" id="GO:0008610">
    <property type="term" value="P:lipid biosynthetic process"/>
    <property type="evidence" value="ECO:0007669"/>
    <property type="project" value="InterPro"/>
</dbReference>
<sequence>MSIGKAMTVSDMVGEFIEPNPLLRVEAFDGSAFGPASADLVVKVKTPNAVYQLLAHPNEIGAVRAYVLGDFDIEGIDYADPYPQLRQLLSLAPYVKSLSPLSVAKVGSAVLSHGIRKPPVPETEGPSKFARIKSGLLPHTEKADSETVSFHYDLSNKFYRNFLGPSMTYTCAVFDNEDMSLEDAQLNKIRLVLDKLDLKPGERLLDIGCGWGSLVIEAAKRGIKALGVSLSKEQIEYGQEWIKREGLEDLAELRVMDYRDVPERDFDGICSIGMMEHVGVKNYQSYFEEMFKLLKPMGHLLNHQITISHDKPHGKPGTDEFLDRYIFPDGDLGAPGFIESCIHDAGFNVVHQENLRQHYALTLHHWNRNLAEHWDEAVKEVGFERAKVWGLYMAACALNFEIDGIQVHQFLAVKPDRVGHPDGRWYPLRQWWRA</sequence>
<evidence type="ECO:0000256" key="4">
    <source>
        <dbReference type="ARBA" id="ARBA00022691"/>
    </source>
</evidence>
<evidence type="ECO:0000313" key="7">
    <source>
        <dbReference type="EMBL" id="KFI95398.1"/>
    </source>
</evidence>
<evidence type="ECO:0000256" key="2">
    <source>
        <dbReference type="ARBA" id="ARBA00022603"/>
    </source>
</evidence>
<accession>A0A087DIP8</accession>
<keyword evidence="4" id="KW-0949">S-adenosyl-L-methionine</keyword>
<dbReference type="OrthoDB" id="9782855at2"/>
<dbReference type="PANTHER" id="PTHR43667">
    <property type="entry name" value="CYCLOPROPANE-FATTY-ACYL-PHOSPHOLIPID SYNTHASE"/>
    <property type="match status" value="1"/>
</dbReference>
<feature type="active site" evidence="6">
    <location>
        <position position="396"/>
    </location>
</feature>
<dbReference type="RefSeq" id="WP_033519230.1">
    <property type="nucleotide sequence ID" value="NZ_CAJPMS010000002.1"/>
</dbReference>
<dbReference type="GeneID" id="85165481"/>
<dbReference type="SUPFAM" id="SSF53335">
    <property type="entry name" value="S-adenosyl-L-methionine-dependent methyltransferases"/>
    <property type="match status" value="1"/>
</dbReference>
<reference evidence="7 8" key="1">
    <citation type="submission" date="2014-03" db="EMBL/GenBank/DDBJ databases">
        <title>Genomics of Bifidobacteria.</title>
        <authorList>
            <person name="Ventura M."/>
            <person name="Milani C."/>
            <person name="Lugli G.A."/>
        </authorList>
    </citation>
    <scope>NUCLEOTIDE SEQUENCE [LARGE SCALE GENOMIC DNA]</scope>
    <source>
        <strain evidence="7 8">LMG 21589</strain>
    </source>
</reference>
<dbReference type="EC" id="2.1.1.79" evidence="7"/>
<dbReference type="PANTHER" id="PTHR43667:SF1">
    <property type="entry name" value="CYCLOPROPANE-FATTY-ACYL-PHOSPHOLIPID SYNTHASE"/>
    <property type="match status" value="1"/>
</dbReference>
<keyword evidence="3 7" id="KW-0808">Transferase</keyword>
<dbReference type="STRING" id="158787.BSCA_1362"/>
<protein>
    <submittedName>
        <fullName evidence="7">Cyclopropane-fatty-acyl-phospholipid synthase</fullName>
        <ecNumber evidence="7">2.1.1.79</ecNumber>
    </submittedName>
</protein>
<keyword evidence="5" id="KW-0443">Lipid metabolism</keyword>
<dbReference type="PIRSF" id="PIRSF003085">
    <property type="entry name" value="CMAS"/>
    <property type="match status" value="1"/>
</dbReference>
<name>A0A087DIP8_9BIFI</name>
<comment type="caution">
    <text evidence="7">The sequence shown here is derived from an EMBL/GenBank/DDBJ whole genome shotgun (WGS) entry which is preliminary data.</text>
</comment>
<organism evidence="7 8">
    <name type="scientific">Bifidobacterium scardovii</name>
    <dbReference type="NCBI Taxonomy" id="158787"/>
    <lineage>
        <taxon>Bacteria</taxon>
        <taxon>Bacillati</taxon>
        <taxon>Actinomycetota</taxon>
        <taxon>Actinomycetes</taxon>
        <taxon>Bifidobacteriales</taxon>
        <taxon>Bifidobacteriaceae</taxon>
        <taxon>Bifidobacterium</taxon>
    </lineage>
</organism>